<accession>A0A7J0EM76</accession>
<evidence type="ECO:0000259" key="4">
    <source>
        <dbReference type="Pfam" id="PF14432"/>
    </source>
</evidence>
<dbReference type="InterPro" id="IPR011990">
    <property type="entry name" value="TPR-like_helical_dom_sf"/>
</dbReference>
<evidence type="ECO:0000256" key="3">
    <source>
        <dbReference type="PROSITE-ProRule" id="PRU00708"/>
    </source>
</evidence>
<dbReference type="Pfam" id="PF20430">
    <property type="entry name" value="Eplus_motif"/>
    <property type="match status" value="1"/>
</dbReference>
<dbReference type="InterPro" id="IPR046960">
    <property type="entry name" value="PPR_At4g14850-like_plant"/>
</dbReference>
<dbReference type="InterPro" id="IPR046849">
    <property type="entry name" value="E2_motif"/>
</dbReference>
<comment type="similarity">
    <text evidence="1">Belongs to the PPR family. PCMP-H subfamily.</text>
</comment>
<keyword evidence="6" id="KW-1185">Reference proteome</keyword>
<dbReference type="Pfam" id="PF14432">
    <property type="entry name" value="DYW_deaminase"/>
    <property type="match status" value="1"/>
</dbReference>
<sequence>MQRAGHRPDDGSFVCVISACSNLSSPSQAKQIHSLALKSDIPSKPSFGEECLRCNVNLGKQRGSSGQCHIIQVPLVGQCCLVHLEYMETLSYRLKQLTSVFSLNLRNAAPFVILANMYATAGRWEEVATLRKLMRDKGVRKKPGCSWIEVKKKVFVAEDSSHPLIKEIYDFLEEMSKKMKLAGYVPDVRWALVRDDGTRPREELRLGHHSEKLAVAFGLISTKDGEPILVVNNLRICGDFHNAIKYISAITGREITERDAHRFHCFKDGQCSCGDYW</sequence>
<dbReference type="AlphaFoldDB" id="A0A7J0EM76"/>
<dbReference type="EMBL" id="BJWL01000005">
    <property type="protein sequence ID" value="GFY86667.1"/>
    <property type="molecule type" value="Genomic_DNA"/>
</dbReference>
<dbReference type="Gene3D" id="1.25.40.10">
    <property type="entry name" value="Tetratricopeptide repeat domain"/>
    <property type="match status" value="1"/>
</dbReference>
<evidence type="ECO:0000256" key="2">
    <source>
        <dbReference type="ARBA" id="ARBA00022737"/>
    </source>
</evidence>
<dbReference type="Pfam" id="PF20431">
    <property type="entry name" value="E_motif"/>
    <property type="match status" value="1"/>
</dbReference>
<dbReference type="PANTHER" id="PTHR47926">
    <property type="entry name" value="PENTATRICOPEPTIDE REPEAT-CONTAINING PROTEIN"/>
    <property type="match status" value="1"/>
</dbReference>
<dbReference type="InterPro" id="IPR002885">
    <property type="entry name" value="PPR_rpt"/>
</dbReference>
<evidence type="ECO:0000256" key="1">
    <source>
        <dbReference type="ARBA" id="ARBA00006643"/>
    </source>
</evidence>
<evidence type="ECO:0000313" key="6">
    <source>
        <dbReference type="Proteomes" id="UP000585474"/>
    </source>
</evidence>
<evidence type="ECO:0000313" key="5">
    <source>
        <dbReference type="EMBL" id="GFY86667.1"/>
    </source>
</evidence>
<dbReference type="InterPro" id="IPR032867">
    <property type="entry name" value="DYW_dom"/>
</dbReference>
<organism evidence="5 6">
    <name type="scientific">Actinidia rufa</name>
    <dbReference type="NCBI Taxonomy" id="165716"/>
    <lineage>
        <taxon>Eukaryota</taxon>
        <taxon>Viridiplantae</taxon>
        <taxon>Streptophyta</taxon>
        <taxon>Embryophyta</taxon>
        <taxon>Tracheophyta</taxon>
        <taxon>Spermatophyta</taxon>
        <taxon>Magnoliopsida</taxon>
        <taxon>eudicotyledons</taxon>
        <taxon>Gunneridae</taxon>
        <taxon>Pentapetalae</taxon>
        <taxon>asterids</taxon>
        <taxon>Ericales</taxon>
        <taxon>Actinidiaceae</taxon>
        <taxon>Actinidia</taxon>
    </lineage>
</organism>
<gene>
    <name evidence="5" type="ORF">Acr_05g0003060</name>
</gene>
<dbReference type="PANTHER" id="PTHR47926:SF505">
    <property type="entry name" value="PENTATRICOPEPTIDE REPEAT (PPR) SUPERFAMILY PROTEIN"/>
    <property type="match status" value="1"/>
</dbReference>
<feature type="repeat" description="PPR" evidence="3">
    <location>
        <begin position="107"/>
        <end position="141"/>
    </location>
</feature>
<dbReference type="GO" id="GO:0008270">
    <property type="term" value="F:zinc ion binding"/>
    <property type="evidence" value="ECO:0007669"/>
    <property type="project" value="InterPro"/>
</dbReference>
<dbReference type="PROSITE" id="PS51375">
    <property type="entry name" value="PPR"/>
    <property type="match status" value="1"/>
</dbReference>
<name>A0A7J0EM76_9ERIC</name>
<protein>
    <submittedName>
        <fullName evidence="5">Pentatricopeptide repeat (PPR) superfamily protein</fullName>
    </submittedName>
</protein>
<dbReference type="Proteomes" id="UP000585474">
    <property type="component" value="Unassembled WGS sequence"/>
</dbReference>
<reference evidence="5 6" key="1">
    <citation type="submission" date="2019-07" db="EMBL/GenBank/DDBJ databases">
        <title>De Novo Assembly of kiwifruit Actinidia rufa.</title>
        <authorList>
            <person name="Sugita-Konishi S."/>
            <person name="Sato K."/>
            <person name="Mori E."/>
            <person name="Abe Y."/>
            <person name="Kisaki G."/>
            <person name="Hamano K."/>
            <person name="Suezawa K."/>
            <person name="Otani M."/>
            <person name="Fukuda T."/>
            <person name="Manabe T."/>
            <person name="Gomi K."/>
            <person name="Tabuchi M."/>
            <person name="Akimitsu K."/>
            <person name="Kataoka I."/>
        </authorList>
    </citation>
    <scope>NUCLEOTIDE SEQUENCE [LARGE SCALE GENOMIC DNA]</scope>
    <source>
        <strain evidence="6">cv. Fuchu</strain>
    </source>
</reference>
<comment type="caution">
    <text evidence="5">The sequence shown here is derived from an EMBL/GenBank/DDBJ whole genome shotgun (WGS) entry which is preliminary data.</text>
</comment>
<dbReference type="InterPro" id="IPR046848">
    <property type="entry name" value="E_motif"/>
</dbReference>
<feature type="domain" description="DYW" evidence="4">
    <location>
        <begin position="183"/>
        <end position="277"/>
    </location>
</feature>
<proteinExistence type="inferred from homology"/>
<dbReference type="GO" id="GO:0003723">
    <property type="term" value="F:RNA binding"/>
    <property type="evidence" value="ECO:0007669"/>
    <property type="project" value="InterPro"/>
</dbReference>
<dbReference type="OrthoDB" id="185373at2759"/>
<keyword evidence="2" id="KW-0677">Repeat</keyword>
<dbReference type="GO" id="GO:0009451">
    <property type="term" value="P:RNA modification"/>
    <property type="evidence" value="ECO:0007669"/>
    <property type="project" value="InterPro"/>
</dbReference>